<dbReference type="GO" id="GO:0006508">
    <property type="term" value="P:proteolysis"/>
    <property type="evidence" value="ECO:0007669"/>
    <property type="project" value="UniProtKB-KW"/>
</dbReference>
<dbReference type="AlphaFoldDB" id="A0A4Q0AGG5"/>
<evidence type="ECO:0000256" key="2">
    <source>
        <dbReference type="ARBA" id="ARBA00022741"/>
    </source>
</evidence>
<dbReference type="InterPro" id="IPR050130">
    <property type="entry name" value="ClpA_ClpB"/>
</dbReference>
<comment type="caution">
    <text evidence="7">The sequence shown here is derived from an EMBL/GenBank/DDBJ whole genome shotgun (WGS) entry which is preliminary data.</text>
</comment>
<evidence type="ECO:0000259" key="5">
    <source>
        <dbReference type="SMART" id="SM00382"/>
    </source>
</evidence>
<dbReference type="SMART" id="SM00382">
    <property type="entry name" value="AAA"/>
    <property type="match status" value="2"/>
</dbReference>
<dbReference type="GO" id="GO:0034605">
    <property type="term" value="P:cellular response to heat"/>
    <property type="evidence" value="ECO:0007669"/>
    <property type="project" value="TreeGrafter"/>
</dbReference>
<keyword evidence="7" id="KW-0645">Protease</keyword>
<dbReference type="SMART" id="SM01086">
    <property type="entry name" value="ClpB_D2-small"/>
    <property type="match status" value="1"/>
</dbReference>
<dbReference type="InterPro" id="IPR019489">
    <property type="entry name" value="Clp_ATPase_C"/>
</dbReference>
<dbReference type="Proteomes" id="UP000289257">
    <property type="component" value="Unassembled WGS sequence"/>
</dbReference>
<dbReference type="GO" id="GO:0008233">
    <property type="term" value="F:peptidase activity"/>
    <property type="evidence" value="ECO:0007669"/>
    <property type="project" value="UniProtKB-KW"/>
</dbReference>
<keyword evidence="7" id="KW-0378">Hydrolase</keyword>
<dbReference type="PANTHER" id="PTHR11638">
    <property type="entry name" value="ATP-DEPENDENT CLP PROTEASE"/>
    <property type="match status" value="1"/>
</dbReference>
<feature type="domain" description="AAA+ ATPase" evidence="5">
    <location>
        <begin position="262"/>
        <end position="406"/>
    </location>
</feature>
<evidence type="ECO:0000313" key="7">
    <source>
        <dbReference type="EMBL" id="RWZ78232.1"/>
    </source>
</evidence>
<protein>
    <submittedName>
        <fullName evidence="7">ATP-dependent Clp protease ATP-binding subunit</fullName>
    </submittedName>
</protein>
<feature type="domain" description="Clp ATPase C-terminal" evidence="6">
    <location>
        <begin position="703"/>
        <end position="792"/>
    </location>
</feature>
<keyword evidence="2" id="KW-0547">Nucleotide-binding</keyword>
<dbReference type="PRINTS" id="PR00300">
    <property type="entry name" value="CLPPROTEASEA"/>
</dbReference>
<dbReference type="InterPro" id="IPR027417">
    <property type="entry name" value="P-loop_NTPase"/>
</dbReference>
<keyword evidence="1" id="KW-0677">Repeat</keyword>
<dbReference type="Gene3D" id="1.10.8.60">
    <property type="match status" value="2"/>
</dbReference>
<dbReference type="GO" id="GO:0016887">
    <property type="term" value="F:ATP hydrolysis activity"/>
    <property type="evidence" value="ECO:0007669"/>
    <property type="project" value="InterPro"/>
</dbReference>
<dbReference type="GO" id="GO:0005524">
    <property type="term" value="F:ATP binding"/>
    <property type="evidence" value="ECO:0007669"/>
    <property type="project" value="UniProtKB-KW"/>
</dbReference>
<dbReference type="SUPFAM" id="SSF52540">
    <property type="entry name" value="P-loop containing nucleoside triphosphate hydrolases"/>
    <property type="match status" value="2"/>
</dbReference>
<keyword evidence="8" id="KW-1185">Reference proteome</keyword>
<evidence type="ECO:0000256" key="1">
    <source>
        <dbReference type="ARBA" id="ARBA00022737"/>
    </source>
</evidence>
<dbReference type="InterPro" id="IPR003959">
    <property type="entry name" value="ATPase_AAA_core"/>
</dbReference>
<gene>
    <name evidence="7" type="ORF">EOT05_00490</name>
</gene>
<dbReference type="GO" id="GO:0005737">
    <property type="term" value="C:cytoplasm"/>
    <property type="evidence" value="ECO:0007669"/>
    <property type="project" value="TreeGrafter"/>
</dbReference>
<keyword evidence="3 7" id="KW-0067">ATP-binding</keyword>
<feature type="domain" description="AAA+ ATPase" evidence="5">
    <location>
        <begin position="536"/>
        <end position="704"/>
    </location>
</feature>
<dbReference type="InterPro" id="IPR001270">
    <property type="entry name" value="ClpA/B"/>
</dbReference>
<accession>A0A4Q0AGG5</accession>
<reference evidence="7" key="1">
    <citation type="submission" date="2019-01" db="EMBL/GenBank/DDBJ databases">
        <title>Genomic signatures and co-occurrence patterns of the ultra-small Saccharimodia (Patescibacteria phylum) suggest a symbiotic lifestyle.</title>
        <authorList>
            <person name="Lemos L."/>
            <person name="Medeiros J."/>
            <person name="Andreote F."/>
            <person name="Fernandes G."/>
            <person name="Varani A."/>
            <person name="Oliveira G."/>
            <person name="Pylro V."/>
        </authorList>
    </citation>
    <scope>NUCLEOTIDE SEQUENCE [LARGE SCALE GENOMIC DNA]</scope>
    <source>
        <strain evidence="7">AMD02</strain>
    </source>
</reference>
<dbReference type="Pfam" id="PF10431">
    <property type="entry name" value="ClpB_D2-small"/>
    <property type="match status" value="1"/>
</dbReference>
<evidence type="ECO:0000313" key="8">
    <source>
        <dbReference type="Proteomes" id="UP000289257"/>
    </source>
</evidence>
<dbReference type="CDD" id="cd19499">
    <property type="entry name" value="RecA-like_ClpB_Hsp104-like"/>
    <property type="match status" value="1"/>
</dbReference>
<dbReference type="InterPro" id="IPR003593">
    <property type="entry name" value="AAA+_ATPase"/>
</dbReference>
<dbReference type="EMBL" id="SCKX01000001">
    <property type="protein sequence ID" value="RWZ78232.1"/>
    <property type="molecule type" value="Genomic_DNA"/>
</dbReference>
<evidence type="ECO:0000259" key="6">
    <source>
        <dbReference type="SMART" id="SM01086"/>
    </source>
</evidence>
<proteinExistence type="predicted"/>
<dbReference type="Pfam" id="PF17871">
    <property type="entry name" value="AAA_lid_9"/>
    <property type="match status" value="1"/>
</dbReference>
<sequence length="804" mass="89059">MGAKMDVSLFDYKSPRAMKARLGRQLSPWALTLEISVVCLIVGGITLLAFGFAIGWLAIGLAAIPGMIVEWYKYELRDVPRLTNGKRVDDLLDGEILGLFTDQPTPQNIATLLSRSISGQFFAVRFGISGGFLEQIVSSNRDDTKAVFEEALHISSEVGNRITAGVLMLALVRQIPAKETLLGHLQLSEDDIFRGIKWYHHLRNLIDSTKVAARKPGGIGRDWSFGWIPTLSHFGQNISELSVRRTDLRIDTINQITKAINGRGVVALVGLTGVGKTQVVYELASELMSDSKDVPNAIRYHQIFMLDATRLVSMASGRGELEGLIQKLLSEAYTAKNIIICLDNAQVFFEEGVGSVDMTNMLLPILEVGRLPIILTVDEQKFLQISKRTPALAAAVNRITVHPTDEVQTLAVLEEQLPTIEFKRHVTYMYQAIREAYKLSARYVYDIAMPGQALSLLDAAADYAESGLVTAQSVGKAIEKTIGVKTNIVDDENERDKLLHLESLIHQRMIGQERAVSVIADALRRARAGIRNQQRPVGTFLFLGPTGVGKTELAKSLAAVYFGGEQNIIRLDMNEFVSTNDVARLIADGTEDAGSLTAQVMKQPFSVILLDEIEKAHSSVLTTLLQLLDEGILRDAKNREVSFRDTIVIATSNAGSDRIQEYLHRGYNLEQFEDTFVDELISSNVFHPEFLNRFDEIVVFAPLNKVELLKVIDLILVDVNKNLSEQKITVTVAQDAKEYLVEAGYDPRLGARPMRRVVQRSVENTVAKLMLSKELQAGGSIEMTLDQVKEILDKKSQADDIIAK</sequence>
<dbReference type="InterPro" id="IPR041546">
    <property type="entry name" value="ClpA/ClpB_AAA_lid"/>
</dbReference>
<dbReference type="PANTHER" id="PTHR11638:SF18">
    <property type="entry name" value="HEAT SHOCK PROTEIN 104"/>
    <property type="match status" value="1"/>
</dbReference>
<organism evidence="7 8">
    <name type="scientific">Candidatus Microsaccharimonas sossegonensis</name>
    <dbReference type="NCBI Taxonomy" id="2506948"/>
    <lineage>
        <taxon>Bacteria</taxon>
        <taxon>Candidatus Saccharimonadota</taxon>
        <taxon>Candidatus Saccharimonadia</taxon>
        <taxon>Candidatus Saccharimonadales</taxon>
        <taxon>Candidatus Saccharimonadaceae</taxon>
        <taxon>Candidatus Microsaccharimonas</taxon>
    </lineage>
</organism>
<dbReference type="Gene3D" id="3.40.50.300">
    <property type="entry name" value="P-loop containing nucleotide triphosphate hydrolases"/>
    <property type="match status" value="2"/>
</dbReference>
<dbReference type="Pfam" id="PF07724">
    <property type="entry name" value="AAA_2"/>
    <property type="match status" value="1"/>
</dbReference>
<evidence type="ECO:0000256" key="3">
    <source>
        <dbReference type="ARBA" id="ARBA00022840"/>
    </source>
</evidence>
<dbReference type="Pfam" id="PF00004">
    <property type="entry name" value="AAA"/>
    <property type="match status" value="1"/>
</dbReference>
<keyword evidence="4" id="KW-0143">Chaperone</keyword>
<name>A0A4Q0AGG5_9BACT</name>
<evidence type="ECO:0000256" key="4">
    <source>
        <dbReference type="ARBA" id="ARBA00023186"/>
    </source>
</evidence>